<evidence type="ECO:0000313" key="16">
    <source>
        <dbReference type="EMBL" id="AUI70154.1"/>
    </source>
</evidence>
<evidence type="ECO:0000256" key="12">
    <source>
        <dbReference type="HAMAP-Rule" id="MF_00974"/>
    </source>
</evidence>
<keyword evidence="11 12" id="KW-0804">Transcription</keyword>
<dbReference type="InterPro" id="IPR036977">
    <property type="entry name" value="DNA_primase_Znf_CHC2"/>
</dbReference>
<dbReference type="Pfam" id="PF13662">
    <property type="entry name" value="Toprim_4"/>
    <property type="match status" value="1"/>
</dbReference>
<evidence type="ECO:0000256" key="11">
    <source>
        <dbReference type="ARBA" id="ARBA00023163"/>
    </source>
</evidence>
<keyword evidence="5 12" id="KW-0235">DNA replication</keyword>
<comment type="similarity">
    <text evidence="12 13">Belongs to the DnaG primase family.</text>
</comment>
<dbReference type="InterPro" id="IPR034151">
    <property type="entry name" value="TOPRIM_DnaG_bac"/>
</dbReference>
<dbReference type="Gene3D" id="1.20.50.20">
    <property type="entry name" value="DnaG, RNA polymerase domain, helical bundle"/>
    <property type="match status" value="1"/>
</dbReference>
<dbReference type="SMART" id="SM00400">
    <property type="entry name" value="ZnF_CHCC"/>
    <property type="match status" value="1"/>
</dbReference>
<evidence type="ECO:0000256" key="14">
    <source>
        <dbReference type="PIRSR" id="PIRSR002811-1"/>
    </source>
</evidence>
<dbReference type="RefSeq" id="WP_062151372.1">
    <property type="nucleotide sequence ID" value="NZ_CP012373.2"/>
</dbReference>
<dbReference type="SUPFAM" id="SSF56731">
    <property type="entry name" value="DNA primase core"/>
    <property type="match status" value="1"/>
</dbReference>
<dbReference type="PANTHER" id="PTHR30313">
    <property type="entry name" value="DNA PRIMASE"/>
    <property type="match status" value="1"/>
</dbReference>
<evidence type="ECO:0000256" key="9">
    <source>
        <dbReference type="ARBA" id="ARBA00022842"/>
    </source>
</evidence>
<keyword evidence="3 12" id="KW-0808">Transferase</keyword>
<comment type="domain">
    <text evidence="12">Contains an N-terminal zinc-binding domain, a central core domain that contains the primase activity, and a C-terminal DnaB-binding domain.</text>
</comment>
<comment type="catalytic activity">
    <reaction evidence="12">
        <text>ssDNA + n NTP = ssDNA/pppN(pN)n-1 hybrid + (n-1) diphosphate.</text>
        <dbReference type="EC" id="2.7.7.101"/>
    </reaction>
</comment>
<keyword evidence="8 12" id="KW-0862">Zinc</keyword>
<dbReference type="InterPro" id="IPR019475">
    <property type="entry name" value="DNA_primase_DnaB-bd"/>
</dbReference>
<dbReference type="GO" id="GO:0000428">
    <property type="term" value="C:DNA-directed RNA polymerase complex"/>
    <property type="evidence" value="ECO:0007669"/>
    <property type="project" value="UniProtKB-KW"/>
</dbReference>
<dbReference type="FunFam" id="3.40.1360.10:FF:000002">
    <property type="entry name" value="DNA primase"/>
    <property type="match status" value="1"/>
</dbReference>
<dbReference type="InterPro" id="IPR016136">
    <property type="entry name" value="DNA_helicase_N/primase_C"/>
</dbReference>
<dbReference type="PROSITE" id="PS50880">
    <property type="entry name" value="TOPRIM"/>
    <property type="match status" value="1"/>
</dbReference>
<dbReference type="Pfam" id="PF01807">
    <property type="entry name" value="Zn_ribbon_DnaG"/>
    <property type="match status" value="1"/>
</dbReference>
<evidence type="ECO:0000256" key="4">
    <source>
        <dbReference type="ARBA" id="ARBA00022695"/>
    </source>
</evidence>
<dbReference type="GO" id="GO:0006269">
    <property type="term" value="P:DNA replication, synthesis of primer"/>
    <property type="evidence" value="ECO:0007669"/>
    <property type="project" value="UniProtKB-UniRule"/>
</dbReference>
<dbReference type="Gene3D" id="3.40.1360.10">
    <property type="match status" value="1"/>
</dbReference>
<dbReference type="Proteomes" id="UP000234271">
    <property type="component" value="Chromosome"/>
</dbReference>
<keyword evidence="4 12" id="KW-0548">Nucleotidyltransferase</keyword>
<dbReference type="GO" id="GO:0003677">
    <property type="term" value="F:DNA binding"/>
    <property type="evidence" value="ECO:0007669"/>
    <property type="project" value="UniProtKB-KW"/>
</dbReference>
<dbReference type="Pfam" id="PF08278">
    <property type="entry name" value="DnaG_DnaB_bind"/>
    <property type="match status" value="1"/>
</dbReference>
<dbReference type="InterPro" id="IPR030846">
    <property type="entry name" value="DnaG_bac"/>
</dbReference>
<keyword evidence="2 12" id="KW-0639">Primosome</keyword>
<dbReference type="InterPro" id="IPR006171">
    <property type="entry name" value="TOPRIM_dom"/>
</dbReference>
<dbReference type="PIRSF" id="PIRSF002811">
    <property type="entry name" value="DnaG"/>
    <property type="match status" value="1"/>
</dbReference>
<comment type="function">
    <text evidence="12 13">RNA polymerase that catalyzes the synthesis of short RNA molecules used as primers for DNA polymerase during DNA replication.</text>
</comment>
<dbReference type="AlphaFoldDB" id="A0A2N9YI52"/>
<keyword evidence="10 12" id="KW-0238">DNA-binding</keyword>
<dbReference type="InterPro" id="IPR037068">
    <property type="entry name" value="DNA_primase_core_N_sf"/>
</dbReference>
<evidence type="ECO:0000256" key="3">
    <source>
        <dbReference type="ARBA" id="ARBA00022679"/>
    </source>
</evidence>
<evidence type="ECO:0000256" key="5">
    <source>
        <dbReference type="ARBA" id="ARBA00022705"/>
    </source>
</evidence>
<reference evidence="17" key="1">
    <citation type="submission" date="2016-12" db="EMBL/GenBank/DDBJ databases">
        <title>Complete Genome Sequence of Beggiatoa leptomitiformis D-401.</title>
        <authorList>
            <person name="Fomenkov A."/>
            <person name="Vincze T."/>
            <person name="Grabovich M."/>
            <person name="Anton B.P."/>
            <person name="Dubinina G."/>
            <person name="Orlova M."/>
            <person name="Belousova E."/>
            <person name="Roberts R.J."/>
        </authorList>
    </citation>
    <scope>NUCLEOTIDE SEQUENCE [LARGE SCALE GENOMIC DNA]</scope>
    <source>
        <strain evidence="17">D-401</strain>
    </source>
</reference>
<dbReference type="KEGG" id="blep:AL038_07735"/>
<dbReference type="FunFam" id="3.90.980.10:FF:000001">
    <property type="entry name" value="DNA primase"/>
    <property type="match status" value="1"/>
</dbReference>
<dbReference type="PANTHER" id="PTHR30313:SF2">
    <property type="entry name" value="DNA PRIMASE"/>
    <property type="match status" value="1"/>
</dbReference>
<dbReference type="EMBL" id="CP018889">
    <property type="protein sequence ID" value="AUI70154.1"/>
    <property type="molecule type" value="Genomic_DNA"/>
</dbReference>
<dbReference type="InterPro" id="IPR013173">
    <property type="entry name" value="DNA_primase_DnaG_DnaB-bd_dom"/>
</dbReference>
<keyword evidence="9" id="KW-0460">Magnesium</keyword>
<evidence type="ECO:0000256" key="2">
    <source>
        <dbReference type="ARBA" id="ARBA00022515"/>
    </source>
</evidence>
<protein>
    <recommendedName>
        <fullName evidence="12 13">DNA primase</fullName>
        <ecNumber evidence="12">2.7.7.101</ecNumber>
    </recommendedName>
</protein>
<evidence type="ECO:0000256" key="13">
    <source>
        <dbReference type="PIRNR" id="PIRNR002811"/>
    </source>
</evidence>
<dbReference type="Gene3D" id="1.10.860.10">
    <property type="entry name" value="DNAb Helicase, Chain A"/>
    <property type="match status" value="1"/>
</dbReference>
<dbReference type="Gene3D" id="3.90.980.10">
    <property type="entry name" value="DNA primase, catalytic core, N-terminal domain"/>
    <property type="match status" value="1"/>
</dbReference>
<dbReference type="SMART" id="SM00493">
    <property type="entry name" value="TOPRIM"/>
    <property type="match status" value="1"/>
</dbReference>
<evidence type="ECO:0000256" key="10">
    <source>
        <dbReference type="ARBA" id="ARBA00023125"/>
    </source>
</evidence>
<organism evidence="16 17">
    <name type="scientific">Beggiatoa leptomitoformis</name>
    <dbReference type="NCBI Taxonomy" id="288004"/>
    <lineage>
        <taxon>Bacteria</taxon>
        <taxon>Pseudomonadati</taxon>
        <taxon>Pseudomonadota</taxon>
        <taxon>Gammaproteobacteria</taxon>
        <taxon>Thiotrichales</taxon>
        <taxon>Thiotrichaceae</taxon>
        <taxon>Beggiatoa</taxon>
    </lineage>
</organism>
<evidence type="ECO:0000256" key="8">
    <source>
        <dbReference type="ARBA" id="ARBA00022833"/>
    </source>
</evidence>
<comment type="cofactor">
    <cofactor evidence="12 13 14">
        <name>Zn(2+)</name>
        <dbReference type="ChEBI" id="CHEBI:29105"/>
    </cofactor>
    <text evidence="12 13 14">Binds 1 zinc ion per monomer.</text>
</comment>
<dbReference type="Pfam" id="PF10410">
    <property type="entry name" value="DnaB_bind"/>
    <property type="match status" value="1"/>
</dbReference>
<evidence type="ECO:0000313" key="17">
    <source>
        <dbReference type="Proteomes" id="UP000234271"/>
    </source>
</evidence>
<dbReference type="OrthoDB" id="9803773at2"/>
<evidence type="ECO:0000256" key="7">
    <source>
        <dbReference type="ARBA" id="ARBA00022771"/>
    </source>
</evidence>
<dbReference type="CDD" id="cd03364">
    <property type="entry name" value="TOPRIM_DnaG_primases"/>
    <property type="match status" value="1"/>
</dbReference>
<dbReference type="NCBIfam" id="TIGR01391">
    <property type="entry name" value="dnaG"/>
    <property type="match status" value="1"/>
</dbReference>
<sequence>MRIARSFINDLVARADIVEIIDSYVPLRKAGRNYVACCPFHNEKTPSFSVSAEKQFYHCFGCGVHGTVLTFLVEHGRMDFYEAVHELSSRLGINVIYEEGSDNKSTFIETHSDLYAVMVAAARYYQQQLHQPVGREALAYLQRRGLSDTVIAEFEIGYAPAEWDGLLKALKVDSATLLQAGLLTEHESGKQYDRFRHRVMFPIHDQRGQVIAFGGRVLDDSKPKYLNSPETPLFSKGKELYHWDKVRKARALKRVVVVEGYMDVVALTQHHVTNGVATLGTATTPDHLQRLFRSVSDIVFCFDGDEAGRKAAWRTVETVLPLLQDGRQISFAFLPEEDDPDSFVRRQGTDAFNTYLDEALPLSQFLLNTLTQQVKLDSIEGQARLTELIRPYINQLPDGTYRELLLKNLKKLVPVDLKKSTTLKDIGKKTENAFNRTPKKANFKELSLVEQLIVYLLLYPQFAQEIEYPNKKLSGLYLENIDLLIHILVLVRNNPTLTLAGICEQWRDTDYAELVNRFAIYQPHFLEEQRCFDVKQEFNDVIQRLYAEYERQRWQFLLQKFQKGTITEEEKQEFKTVNPKGVR</sequence>
<dbReference type="InterPro" id="IPR002694">
    <property type="entry name" value="Znf_CHC2"/>
</dbReference>
<comment type="subunit">
    <text evidence="12">Monomer. Interacts with DnaB.</text>
</comment>
<dbReference type="GO" id="GO:0005737">
    <property type="term" value="C:cytoplasm"/>
    <property type="evidence" value="ECO:0007669"/>
    <property type="project" value="TreeGrafter"/>
</dbReference>
<accession>A0A2N9YI52</accession>
<dbReference type="Pfam" id="PF08275">
    <property type="entry name" value="DNAG_N"/>
    <property type="match status" value="1"/>
</dbReference>
<dbReference type="GO" id="GO:0003899">
    <property type="term" value="F:DNA-directed RNA polymerase activity"/>
    <property type="evidence" value="ECO:0007669"/>
    <property type="project" value="UniProtKB-UniRule"/>
</dbReference>
<keyword evidence="1 12" id="KW-0240">DNA-directed RNA polymerase</keyword>
<dbReference type="SMART" id="SM00766">
    <property type="entry name" value="DnaG_DnaB_bind"/>
    <property type="match status" value="1"/>
</dbReference>
<evidence type="ECO:0000256" key="1">
    <source>
        <dbReference type="ARBA" id="ARBA00022478"/>
    </source>
</evidence>
<keyword evidence="6 12" id="KW-0479">Metal-binding</keyword>
<dbReference type="GO" id="GO:0008270">
    <property type="term" value="F:zinc ion binding"/>
    <property type="evidence" value="ECO:0007669"/>
    <property type="project" value="UniProtKB-UniRule"/>
</dbReference>
<feature type="domain" description="Toprim" evidence="15">
    <location>
        <begin position="253"/>
        <end position="335"/>
    </location>
</feature>
<proteinExistence type="inferred from homology"/>
<dbReference type="InterPro" id="IPR006295">
    <property type="entry name" value="DNA_primase_DnaG"/>
</dbReference>
<dbReference type="Gene3D" id="3.90.580.10">
    <property type="entry name" value="Zinc finger, CHC2-type domain"/>
    <property type="match status" value="1"/>
</dbReference>
<keyword evidence="17" id="KW-1185">Reference proteome</keyword>
<dbReference type="GO" id="GO:1990077">
    <property type="term" value="C:primosome complex"/>
    <property type="evidence" value="ECO:0007669"/>
    <property type="project" value="UniProtKB-KW"/>
</dbReference>
<dbReference type="InterPro" id="IPR050219">
    <property type="entry name" value="DnaG_primase"/>
</dbReference>
<evidence type="ECO:0000256" key="6">
    <source>
        <dbReference type="ARBA" id="ARBA00022723"/>
    </source>
</evidence>
<dbReference type="HAMAP" id="MF_00974">
    <property type="entry name" value="DNA_primase_DnaG"/>
    <property type="match status" value="1"/>
</dbReference>
<gene>
    <name evidence="12" type="primary">dnaG</name>
    <name evidence="16" type="ORF">BLE401_16580</name>
</gene>
<name>A0A2N9YI52_9GAMM</name>
<dbReference type="EC" id="2.7.7.101" evidence="12"/>
<feature type="zinc finger region" description="CHC2-type" evidence="12 14">
    <location>
        <begin position="38"/>
        <end position="62"/>
    </location>
</feature>
<dbReference type="SUPFAM" id="SSF57783">
    <property type="entry name" value="Zinc beta-ribbon"/>
    <property type="match status" value="1"/>
</dbReference>
<dbReference type="SUPFAM" id="SSF117023">
    <property type="entry name" value="DNA primase DnaG, C-terminal domain"/>
    <property type="match status" value="1"/>
</dbReference>
<keyword evidence="7 12" id="KW-0863">Zinc-finger</keyword>
<dbReference type="InterPro" id="IPR013264">
    <property type="entry name" value="DNAG_N"/>
</dbReference>
<dbReference type="STRING" id="288004.AL038_07735"/>
<dbReference type="FunFam" id="3.90.580.10:FF:000001">
    <property type="entry name" value="DNA primase"/>
    <property type="match status" value="1"/>
</dbReference>
<evidence type="ECO:0000259" key="15">
    <source>
        <dbReference type="PROSITE" id="PS50880"/>
    </source>
</evidence>